<protein>
    <submittedName>
        <fullName evidence="1">Uncharacterized protein</fullName>
    </submittedName>
</protein>
<dbReference type="EMBL" id="CAKMRJ010004445">
    <property type="protein sequence ID" value="CAH1437047.1"/>
    <property type="molecule type" value="Genomic_DNA"/>
</dbReference>
<keyword evidence="2" id="KW-1185">Reference proteome</keyword>
<name>A0AAU9NGN8_9ASTR</name>
<dbReference type="AlphaFoldDB" id="A0AAU9NGN8"/>
<reference evidence="1 2" key="1">
    <citation type="submission" date="2022-01" db="EMBL/GenBank/DDBJ databases">
        <authorList>
            <person name="Xiong W."/>
            <person name="Schranz E."/>
        </authorList>
    </citation>
    <scope>NUCLEOTIDE SEQUENCE [LARGE SCALE GENOMIC DNA]</scope>
</reference>
<proteinExistence type="predicted"/>
<organism evidence="1 2">
    <name type="scientific">Lactuca virosa</name>
    <dbReference type="NCBI Taxonomy" id="75947"/>
    <lineage>
        <taxon>Eukaryota</taxon>
        <taxon>Viridiplantae</taxon>
        <taxon>Streptophyta</taxon>
        <taxon>Embryophyta</taxon>
        <taxon>Tracheophyta</taxon>
        <taxon>Spermatophyta</taxon>
        <taxon>Magnoliopsida</taxon>
        <taxon>eudicotyledons</taxon>
        <taxon>Gunneridae</taxon>
        <taxon>Pentapetalae</taxon>
        <taxon>asterids</taxon>
        <taxon>campanulids</taxon>
        <taxon>Asterales</taxon>
        <taxon>Asteraceae</taxon>
        <taxon>Cichorioideae</taxon>
        <taxon>Cichorieae</taxon>
        <taxon>Lactucinae</taxon>
        <taxon>Lactuca</taxon>
    </lineage>
</organism>
<evidence type="ECO:0000313" key="2">
    <source>
        <dbReference type="Proteomes" id="UP001157418"/>
    </source>
</evidence>
<accession>A0AAU9NGN8</accession>
<comment type="caution">
    <text evidence="1">The sequence shown here is derived from an EMBL/GenBank/DDBJ whole genome shotgun (WGS) entry which is preliminary data.</text>
</comment>
<gene>
    <name evidence="1" type="ORF">LVIROSA_LOCUS23391</name>
</gene>
<sequence>MISLETANTPITPPAQTTGVVFETPSSGGPGPSLTAATPFVTTQNHIPIPTPNSTTPLLFPNIGGPNPFTPPHLPLFFPNIGEPSNAGYSLIPPPIHATNDPQQTTLVTPPLTVQATKGLPPFMLTSATPVNNAASGPGVAFQAQSYPTLVT</sequence>
<dbReference type="Proteomes" id="UP001157418">
    <property type="component" value="Unassembled WGS sequence"/>
</dbReference>
<evidence type="ECO:0000313" key="1">
    <source>
        <dbReference type="EMBL" id="CAH1437047.1"/>
    </source>
</evidence>